<sequence length="387" mass="42389">MDSRRRSSPSPLFVRQNSATPERRPTPPYSRLALPIPLPSLRSHYPHDGFDFRRPVSSARSSTSANNVIDLTSDDDAAPTGNAPTPQPRPAAAPVALPRFGREIIDLSADASPVRATHPPNLRTSPSPEVQFVSSRPRSRTDQHPNHPPPPFLDPNLERRRPVAGLVLDDPEDDVVIAGERTGVNLLGPLAAHRRTNFGTLAQRLFERGNNTLPGLPGLRALYADVMREGVMPTLFGGVHDENDHRFPNHMGLADLPGALNYETQAFNLGTGGEHQQVPIPKFDPPKPAAEGFTRDPTEEDTIVCPNCEDELAVGDSDEKRQVWVVKGCGHVYCGTCMNNRKRKTTKSTKGKGRADDPMLPSPFAACRADDCDVRVSHKSDVMQIFL</sequence>
<keyword evidence="3" id="KW-0862">Zinc</keyword>
<dbReference type="GO" id="GO:0008270">
    <property type="term" value="F:zinc ion binding"/>
    <property type="evidence" value="ECO:0007669"/>
    <property type="project" value="UniProtKB-KW"/>
</dbReference>
<dbReference type="OrthoDB" id="2398441at2759"/>
<evidence type="ECO:0000256" key="4">
    <source>
        <dbReference type="SAM" id="MobiDB-lite"/>
    </source>
</evidence>
<dbReference type="GO" id="GO:0004842">
    <property type="term" value="F:ubiquitin-protein transferase activity"/>
    <property type="evidence" value="ECO:0007669"/>
    <property type="project" value="TreeGrafter"/>
</dbReference>
<dbReference type="GO" id="GO:0033768">
    <property type="term" value="C:SUMO-targeted ubiquitin ligase complex"/>
    <property type="evidence" value="ECO:0007669"/>
    <property type="project" value="TreeGrafter"/>
</dbReference>
<feature type="compositionally biased region" description="Basic and acidic residues" evidence="4">
    <location>
        <begin position="45"/>
        <end position="54"/>
    </location>
</feature>
<name>A0A074Y9P3_AURSE</name>
<feature type="region of interest" description="Disordered" evidence="4">
    <location>
        <begin position="1"/>
        <end position="93"/>
    </location>
</feature>
<accession>A0A074Y9P3</accession>
<dbReference type="InterPro" id="IPR038886">
    <property type="entry name" value="E3_SLX5/Rfp1"/>
</dbReference>
<keyword evidence="1" id="KW-0479">Metal-binding</keyword>
<gene>
    <name evidence="5" type="ORF">AUEXF2481DRAFT_89732</name>
</gene>
<dbReference type="PANTHER" id="PTHR28042">
    <property type="entry name" value="E3 UBIQUITIN-PROTEIN LIGASE COMPLEX SLX5-SLX8 SUBUNIT SLX5"/>
    <property type="match status" value="1"/>
</dbReference>
<dbReference type="PANTHER" id="PTHR28042:SF1">
    <property type="entry name" value="E3 UBIQUITIN-PROTEIN LIGASE COMPLEX SLX5-SLX8 SUBUNIT SLX5"/>
    <property type="match status" value="1"/>
</dbReference>
<protein>
    <recommendedName>
        <fullName evidence="7">RING-type domain-containing protein</fullName>
    </recommendedName>
</protein>
<dbReference type="OMA" id="KPFSKCQ"/>
<dbReference type="GeneID" id="25372120"/>
<reference evidence="5 6" key="1">
    <citation type="journal article" date="2014" name="BMC Genomics">
        <title>Genome sequencing of four Aureobasidium pullulans varieties: biotechnological potential, stress tolerance, and description of new species.</title>
        <authorList>
            <person name="Gostin Ar C."/>
            <person name="Ohm R.A."/>
            <person name="Kogej T."/>
            <person name="Sonjak S."/>
            <person name="Turk M."/>
            <person name="Zajc J."/>
            <person name="Zalar P."/>
            <person name="Grube M."/>
            <person name="Sun H."/>
            <person name="Han J."/>
            <person name="Sharma A."/>
            <person name="Chiniquy J."/>
            <person name="Ngan C.Y."/>
            <person name="Lipzen A."/>
            <person name="Barry K."/>
            <person name="Grigoriev I.V."/>
            <person name="Gunde-Cimerman N."/>
        </authorList>
    </citation>
    <scope>NUCLEOTIDE SEQUENCE [LARGE SCALE GENOMIC DNA]</scope>
    <source>
        <strain evidence="5 6">EXF-2481</strain>
    </source>
</reference>
<organism evidence="5 6">
    <name type="scientific">Aureobasidium subglaciale (strain EXF-2481)</name>
    <name type="common">Aureobasidium pullulans var. subglaciale</name>
    <dbReference type="NCBI Taxonomy" id="1043005"/>
    <lineage>
        <taxon>Eukaryota</taxon>
        <taxon>Fungi</taxon>
        <taxon>Dikarya</taxon>
        <taxon>Ascomycota</taxon>
        <taxon>Pezizomycotina</taxon>
        <taxon>Dothideomycetes</taxon>
        <taxon>Dothideomycetidae</taxon>
        <taxon>Dothideales</taxon>
        <taxon>Saccotheciaceae</taxon>
        <taxon>Aureobasidium</taxon>
    </lineage>
</organism>
<evidence type="ECO:0000256" key="1">
    <source>
        <dbReference type="ARBA" id="ARBA00022723"/>
    </source>
</evidence>
<dbReference type="RefSeq" id="XP_013342977.1">
    <property type="nucleotide sequence ID" value="XM_013487523.1"/>
</dbReference>
<dbReference type="PROSITE" id="PS00518">
    <property type="entry name" value="ZF_RING_1"/>
    <property type="match status" value="1"/>
</dbReference>
<evidence type="ECO:0008006" key="7">
    <source>
        <dbReference type="Google" id="ProtNLM"/>
    </source>
</evidence>
<dbReference type="Proteomes" id="UP000030641">
    <property type="component" value="Unassembled WGS sequence"/>
</dbReference>
<keyword evidence="2" id="KW-0863">Zinc-finger</keyword>
<feature type="region of interest" description="Disordered" evidence="4">
    <location>
        <begin position="113"/>
        <end position="158"/>
    </location>
</feature>
<evidence type="ECO:0000313" key="6">
    <source>
        <dbReference type="Proteomes" id="UP000030641"/>
    </source>
</evidence>
<feature type="compositionally biased region" description="Polar residues" evidence="4">
    <location>
        <begin position="58"/>
        <end position="70"/>
    </location>
</feature>
<evidence type="ECO:0000256" key="2">
    <source>
        <dbReference type="ARBA" id="ARBA00022771"/>
    </source>
</evidence>
<dbReference type="InParanoid" id="A0A074Y9P3"/>
<dbReference type="STRING" id="1043005.A0A074Y9P3"/>
<dbReference type="AlphaFoldDB" id="A0A074Y9P3"/>
<keyword evidence="6" id="KW-1185">Reference proteome</keyword>
<dbReference type="HOGENOM" id="CLU_043321_1_0_1"/>
<dbReference type="EMBL" id="KL584762">
    <property type="protein sequence ID" value="KEQ94490.1"/>
    <property type="molecule type" value="Genomic_DNA"/>
</dbReference>
<dbReference type="InterPro" id="IPR017907">
    <property type="entry name" value="Znf_RING_CS"/>
</dbReference>
<evidence type="ECO:0000313" key="5">
    <source>
        <dbReference type="EMBL" id="KEQ94490.1"/>
    </source>
</evidence>
<feature type="compositionally biased region" description="Polar residues" evidence="4">
    <location>
        <begin position="122"/>
        <end position="136"/>
    </location>
</feature>
<evidence type="ECO:0000256" key="3">
    <source>
        <dbReference type="ARBA" id="ARBA00022833"/>
    </source>
</evidence>
<proteinExistence type="predicted"/>